<proteinExistence type="inferred from homology"/>
<evidence type="ECO:0008006" key="8">
    <source>
        <dbReference type="Google" id="ProtNLM"/>
    </source>
</evidence>
<evidence type="ECO:0000256" key="3">
    <source>
        <dbReference type="ARBA" id="ARBA00022777"/>
    </source>
</evidence>
<feature type="domain" description="HipA N-terminal subdomain 1" evidence="5">
    <location>
        <begin position="10"/>
        <end position="101"/>
    </location>
</feature>
<dbReference type="InterPro" id="IPR012893">
    <property type="entry name" value="HipA-like_C"/>
</dbReference>
<evidence type="ECO:0000259" key="4">
    <source>
        <dbReference type="Pfam" id="PF07804"/>
    </source>
</evidence>
<evidence type="ECO:0000313" key="6">
    <source>
        <dbReference type="EMBL" id="CAG9184484.1"/>
    </source>
</evidence>
<gene>
    <name evidence="6" type="ORF">LMG32289_05635</name>
</gene>
<keyword evidence="7" id="KW-1185">Reference proteome</keyword>
<keyword evidence="3" id="KW-0418">Kinase</keyword>
<dbReference type="InterPro" id="IPR052028">
    <property type="entry name" value="HipA_Ser/Thr_kinase"/>
</dbReference>
<dbReference type="Pfam" id="PF07804">
    <property type="entry name" value="HipA_C"/>
    <property type="match status" value="1"/>
</dbReference>
<evidence type="ECO:0000259" key="5">
    <source>
        <dbReference type="Pfam" id="PF13657"/>
    </source>
</evidence>
<dbReference type="Proteomes" id="UP000706525">
    <property type="component" value="Unassembled WGS sequence"/>
</dbReference>
<accession>A0ABM8XVP7</accession>
<evidence type="ECO:0000313" key="7">
    <source>
        <dbReference type="Proteomes" id="UP000706525"/>
    </source>
</evidence>
<dbReference type="EMBL" id="CAJZAG010000012">
    <property type="protein sequence ID" value="CAG9184484.1"/>
    <property type="molecule type" value="Genomic_DNA"/>
</dbReference>
<evidence type="ECO:0000256" key="2">
    <source>
        <dbReference type="ARBA" id="ARBA00022679"/>
    </source>
</evidence>
<protein>
    <recommendedName>
        <fullName evidence="8">Type II toxin-antitoxin system HipA family toxin</fullName>
    </recommendedName>
</protein>
<dbReference type="Pfam" id="PF13657">
    <property type="entry name" value="Couple_hipA"/>
    <property type="match status" value="1"/>
</dbReference>
<sequence length="426" mass="47111">MNDKLKRLLVTTPQGASGTLDKASRFVFHYATTERPREVSLGMPLRAGGYGSTDLHPVFAMNRPEGYLRDRLHDRFSKHMKLDDMRVLQLTGHAQIGRLRYATPEEEAGKMSVAGGLHWLLADELAGDRFGELLHSYVASGISGVQPKLLMPDEDNLVMLNGNATPGMRSTIIVPNLIVKTSGEDYPHLTQNEFLCMDAARRAGLAVPDFWLSSAGTLFVVSRFDLQGGRPLGFEDMAVLTNRTNDNKYAGSYEEIAAVLRHRCGANAGESCRRFFEYLALTVLVRNGDAHLKNFGLLYEDPHTAPPKLSPLYDVVTTTAYTYENRKTGIDEIDRTLALKLAKSKQYPSRDTLIAFGRNVCGVATPEEVLQRISDAMSDTLQEHGARMDPGLVRNMRREWDSGRLSMAPDDVYQRAVLSGMGGAAA</sequence>
<comment type="caution">
    <text evidence="6">The sequence shown here is derived from an EMBL/GenBank/DDBJ whole genome shotgun (WGS) entry which is preliminary data.</text>
</comment>
<dbReference type="PANTHER" id="PTHR37419">
    <property type="entry name" value="SERINE/THREONINE-PROTEIN KINASE TOXIN HIPA"/>
    <property type="match status" value="1"/>
</dbReference>
<organism evidence="6 7">
    <name type="scientific">Cupriavidus pampae</name>
    <dbReference type="NCBI Taxonomy" id="659251"/>
    <lineage>
        <taxon>Bacteria</taxon>
        <taxon>Pseudomonadati</taxon>
        <taxon>Pseudomonadota</taxon>
        <taxon>Betaproteobacteria</taxon>
        <taxon>Burkholderiales</taxon>
        <taxon>Burkholderiaceae</taxon>
        <taxon>Cupriavidus</taxon>
    </lineage>
</organism>
<keyword evidence="2" id="KW-0808">Transferase</keyword>
<feature type="domain" description="HipA-like C-terminal" evidence="4">
    <location>
        <begin position="141"/>
        <end position="377"/>
    </location>
</feature>
<dbReference type="InterPro" id="IPR017508">
    <property type="entry name" value="HipA_N1"/>
</dbReference>
<evidence type="ECO:0000256" key="1">
    <source>
        <dbReference type="ARBA" id="ARBA00010164"/>
    </source>
</evidence>
<dbReference type="Gene3D" id="1.10.1070.20">
    <property type="match status" value="1"/>
</dbReference>
<comment type="similarity">
    <text evidence="1">Belongs to the HipA Ser/Thr kinase family.</text>
</comment>
<dbReference type="PANTHER" id="PTHR37419:SF1">
    <property type="entry name" value="SERINE_THREONINE-PROTEIN KINASE TOXIN HIPA"/>
    <property type="match status" value="1"/>
</dbReference>
<name>A0ABM8XVP7_9BURK</name>
<dbReference type="RefSeq" id="WP_223994329.1">
    <property type="nucleotide sequence ID" value="NZ_CAJZAG010000012.1"/>
</dbReference>
<reference evidence="6 7" key="1">
    <citation type="submission" date="2021-08" db="EMBL/GenBank/DDBJ databases">
        <authorList>
            <person name="Peeters C."/>
        </authorList>
    </citation>
    <scope>NUCLEOTIDE SEQUENCE [LARGE SCALE GENOMIC DNA]</scope>
    <source>
        <strain evidence="6 7">LMG 32289</strain>
    </source>
</reference>